<keyword evidence="2" id="KW-0119">Carbohydrate metabolism</keyword>
<dbReference type="PANTHER" id="PTHR30344">
    <property type="entry name" value="6-PHOSPHOGLUCONOLACTONASE-RELATED"/>
    <property type="match status" value="1"/>
</dbReference>
<dbReference type="Pfam" id="PF10282">
    <property type="entry name" value="Lactonase"/>
    <property type="match status" value="1"/>
</dbReference>
<dbReference type="Proteomes" id="UP000664771">
    <property type="component" value="Unassembled WGS sequence"/>
</dbReference>
<dbReference type="EMBL" id="JAFVMF010000011">
    <property type="protein sequence ID" value="MBO1360349.1"/>
    <property type="molecule type" value="Genomic_DNA"/>
</dbReference>
<feature type="compositionally biased region" description="Pro residues" evidence="3">
    <location>
        <begin position="34"/>
        <end position="45"/>
    </location>
</feature>
<evidence type="ECO:0000256" key="4">
    <source>
        <dbReference type="SAM" id="SignalP"/>
    </source>
</evidence>
<dbReference type="Gene3D" id="2.130.10.10">
    <property type="entry name" value="YVTN repeat-like/Quinoprotein amine dehydrogenase"/>
    <property type="match status" value="1"/>
</dbReference>
<evidence type="ECO:0000313" key="5">
    <source>
        <dbReference type="EMBL" id="MBO1360349.1"/>
    </source>
</evidence>
<dbReference type="RefSeq" id="WP_207881640.1">
    <property type="nucleotide sequence ID" value="NZ_JAFVMF010000011.1"/>
</dbReference>
<dbReference type="PANTHER" id="PTHR30344:SF1">
    <property type="entry name" value="6-PHOSPHOGLUCONOLACTONASE"/>
    <property type="match status" value="1"/>
</dbReference>
<protein>
    <submittedName>
        <fullName evidence="5">Lactonase family protein</fullName>
    </submittedName>
</protein>
<evidence type="ECO:0000313" key="6">
    <source>
        <dbReference type="Proteomes" id="UP000664771"/>
    </source>
</evidence>
<comment type="similarity">
    <text evidence="1">Belongs to the cycloisomerase 2 family.</text>
</comment>
<gene>
    <name evidence="5" type="ORF">J2D73_11175</name>
</gene>
<proteinExistence type="inferred from homology"/>
<dbReference type="InterPro" id="IPR050282">
    <property type="entry name" value="Cycloisomerase_2"/>
</dbReference>
<reference evidence="5 6" key="1">
    <citation type="submission" date="2021-03" db="EMBL/GenBank/DDBJ databases">
        <title>The complete genome sequence of Acetobacter sacchari TBRC 11175.</title>
        <authorList>
            <person name="Charoenyingcharoen P."/>
            <person name="Yukphan P."/>
        </authorList>
    </citation>
    <scope>NUCLEOTIDE SEQUENCE [LARGE SCALE GENOMIC DNA]</scope>
    <source>
        <strain evidence="5 6">TBRC 11175</strain>
    </source>
</reference>
<feature type="signal peptide" evidence="4">
    <location>
        <begin position="1"/>
        <end position="29"/>
    </location>
</feature>
<keyword evidence="4" id="KW-0732">Signal</keyword>
<feature type="region of interest" description="Disordered" evidence="3">
    <location>
        <begin position="31"/>
        <end position="59"/>
    </location>
</feature>
<sequence length="441" mass="46680">MENWNISRRVLGSSLVAAGVAGAAWRASAAAPKPAAPPPTPPAEPLPAGALPKTTPEAAAAQSSGERVLCYVGGYTKHGPPEANAKGVTLFEMNPDNGVLTHLSVFEDTDNPSFLALSHDRRFLYACNELEDYGANKDSGAATAFSIDPRTGVLTKLNTVTSAGANPAHLSVHPSGRFLLVANYSSGSVAVIRIKDDGSLGERTALVKNSGPRMPERAKDNPPGNYAVSDHSGAHAHMVQADVAGRFVLVADAGLDRIYVFTLDPDHGTLTPAKIPFHAMEPGSAPRHFCFSPDGKTIYILGEQNSRVVVADYDTDTGAISPRQSISTVTSHFRGSTIAAGIMLHPNGKFLYVTNRLGNSIAVFGVKPDRSLALLDEVWARADYGRSLSFDPAAKFLFVANQRSDSITSFKVDPTTGALDFTWTFTPVGTPTAFAFTTTKA</sequence>
<keyword evidence="6" id="KW-1185">Reference proteome</keyword>
<accession>A0ABS3LWQ2</accession>
<name>A0ABS3LWQ2_9PROT</name>
<evidence type="ECO:0000256" key="1">
    <source>
        <dbReference type="ARBA" id="ARBA00005564"/>
    </source>
</evidence>
<evidence type="ECO:0000256" key="3">
    <source>
        <dbReference type="SAM" id="MobiDB-lite"/>
    </source>
</evidence>
<organism evidence="5 6">
    <name type="scientific">Acetobacter sacchari</name>
    <dbReference type="NCBI Taxonomy" id="2661687"/>
    <lineage>
        <taxon>Bacteria</taxon>
        <taxon>Pseudomonadati</taxon>
        <taxon>Pseudomonadota</taxon>
        <taxon>Alphaproteobacteria</taxon>
        <taxon>Acetobacterales</taxon>
        <taxon>Acetobacteraceae</taxon>
        <taxon>Acetobacter</taxon>
    </lineage>
</organism>
<dbReference type="InterPro" id="IPR015943">
    <property type="entry name" value="WD40/YVTN_repeat-like_dom_sf"/>
</dbReference>
<evidence type="ECO:0000256" key="2">
    <source>
        <dbReference type="ARBA" id="ARBA00022526"/>
    </source>
</evidence>
<dbReference type="InterPro" id="IPR011048">
    <property type="entry name" value="Haem_d1_sf"/>
</dbReference>
<comment type="caution">
    <text evidence="5">The sequence shown here is derived from an EMBL/GenBank/DDBJ whole genome shotgun (WGS) entry which is preliminary data.</text>
</comment>
<dbReference type="SUPFAM" id="SSF51004">
    <property type="entry name" value="C-terminal (heme d1) domain of cytochrome cd1-nitrite reductase"/>
    <property type="match status" value="1"/>
</dbReference>
<feature type="chain" id="PRO_5047370763" evidence="4">
    <location>
        <begin position="30"/>
        <end position="441"/>
    </location>
</feature>
<dbReference type="InterPro" id="IPR019405">
    <property type="entry name" value="Lactonase_7-beta_prop"/>
</dbReference>
<keyword evidence="2" id="KW-0313">Glucose metabolism</keyword>